<dbReference type="EMBL" id="UINC01199278">
    <property type="protein sequence ID" value="SVE17628.1"/>
    <property type="molecule type" value="Genomic_DNA"/>
</dbReference>
<accession>A0A383BDW8</accession>
<dbReference type="GO" id="GO:1904680">
    <property type="term" value="F:peptide transmembrane transporter activity"/>
    <property type="evidence" value="ECO:0007669"/>
    <property type="project" value="TreeGrafter"/>
</dbReference>
<sequence length="157" mass="17273">PLQLVLQTYPQQPLLPPMVEAIQAMLGDIGVGAKVQIVEWTLASQGGYDLFGYSNSTVNTGDPQWGLTRQLLTGGDENRGNYSNPRVDELIGQLAEVVEPNLRQQAACEALKAGHDDVGLIPVMFPNRLYGISKDVNWPVGPHPLQLYFIDHRIGLR</sequence>
<evidence type="ECO:0000313" key="1">
    <source>
        <dbReference type="EMBL" id="SVE17628.1"/>
    </source>
</evidence>
<dbReference type="PANTHER" id="PTHR30290">
    <property type="entry name" value="PERIPLASMIC BINDING COMPONENT OF ABC TRANSPORTER"/>
    <property type="match status" value="1"/>
</dbReference>
<dbReference type="InterPro" id="IPR039424">
    <property type="entry name" value="SBP_5"/>
</dbReference>
<dbReference type="GO" id="GO:0015833">
    <property type="term" value="P:peptide transport"/>
    <property type="evidence" value="ECO:0007669"/>
    <property type="project" value="TreeGrafter"/>
</dbReference>
<dbReference type="Gene3D" id="3.10.105.10">
    <property type="entry name" value="Dipeptide-binding Protein, Domain 3"/>
    <property type="match status" value="1"/>
</dbReference>
<evidence type="ECO:0008006" key="2">
    <source>
        <dbReference type="Google" id="ProtNLM"/>
    </source>
</evidence>
<reference evidence="1" key="1">
    <citation type="submission" date="2018-05" db="EMBL/GenBank/DDBJ databases">
        <authorList>
            <person name="Lanie J.A."/>
            <person name="Ng W.-L."/>
            <person name="Kazmierczak K.M."/>
            <person name="Andrzejewski T.M."/>
            <person name="Davidsen T.M."/>
            <person name="Wayne K.J."/>
            <person name="Tettelin H."/>
            <person name="Glass J.I."/>
            <person name="Rusch D."/>
            <person name="Podicherti R."/>
            <person name="Tsui H.-C.T."/>
            <person name="Winkler M.E."/>
        </authorList>
    </citation>
    <scope>NUCLEOTIDE SEQUENCE</scope>
</reference>
<gene>
    <name evidence="1" type="ORF">METZ01_LOCUS470482</name>
</gene>
<protein>
    <recommendedName>
        <fullName evidence="2">Solute-binding protein family 5 domain-containing protein</fullName>
    </recommendedName>
</protein>
<organism evidence="1">
    <name type="scientific">marine metagenome</name>
    <dbReference type="NCBI Taxonomy" id="408172"/>
    <lineage>
        <taxon>unclassified sequences</taxon>
        <taxon>metagenomes</taxon>
        <taxon>ecological metagenomes</taxon>
    </lineage>
</organism>
<dbReference type="Gene3D" id="3.40.190.10">
    <property type="entry name" value="Periplasmic binding protein-like II"/>
    <property type="match status" value="1"/>
</dbReference>
<proteinExistence type="predicted"/>
<name>A0A383BDW8_9ZZZZ</name>
<dbReference type="AlphaFoldDB" id="A0A383BDW8"/>
<feature type="non-terminal residue" evidence="1">
    <location>
        <position position="1"/>
    </location>
</feature>
<dbReference type="SUPFAM" id="SSF53850">
    <property type="entry name" value="Periplasmic binding protein-like II"/>
    <property type="match status" value="1"/>
</dbReference>